<protein>
    <submittedName>
        <fullName evidence="1">Uncharacterized protein</fullName>
    </submittedName>
</protein>
<accession>A0A1D1UQ50</accession>
<dbReference type="EMBL" id="BDGG01000001">
    <property type="protein sequence ID" value="GAU90640.1"/>
    <property type="molecule type" value="Genomic_DNA"/>
</dbReference>
<evidence type="ECO:0000313" key="1">
    <source>
        <dbReference type="EMBL" id="GAU90640.1"/>
    </source>
</evidence>
<reference evidence="1 2" key="1">
    <citation type="journal article" date="2016" name="Nat. Commun.">
        <title>Extremotolerant tardigrade genome and improved radiotolerance of human cultured cells by tardigrade-unique protein.</title>
        <authorList>
            <person name="Hashimoto T."/>
            <person name="Horikawa D.D."/>
            <person name="Saito Y."/>
            <person name="Kuwahara H."/>
            <person name="Kozuka-Hata H."/>
            <person name="Shin-I T."/>
            <person name="Minakuchi Y."/>
            <person name="Ohishi K."/>
            <person name="Motoyama A."/>
            <person name="Aizu T."/>
            <person name="Enomoto A."/>
            <person name="Kondo K."/>
            <person name="Tanaka S."/>
            <person name="Hara Y."/>
            <person name="Koshikawa S."/>
            <person name="Sagara H."/>
            <person name="Miura T."/>
            <person name="Yokobori S."/>
            <person name="Miyagawa K."/>
            <person name="Suzuki Y."/>
            <person name="Kubo T."/>
            <person name="Oyama M."/>
            <person name="Kohara Y."/>
            <person name="Fujiyama A."/>
            <person name="Arakawa K."/>
            <person name="Katayama T."/>
            <person name="Toyoda A."/>
            <person name="Kunieda T."/>
        </authorList>
    </citation>
    <scope>NUCLEOTIDE SEQUENCE [LARGE SCALE GENOMIC DNA]</scope>
    <source>
        <strain evidence="1 2">YOKOZUNA-1</strain>
    </source>
</reference>
<evidence type="ECO:0000313" key="2">
    <source>
        <dbReference type="Proteomes" id="UP000186922"/>
    </source>
</evidence>
<comment type="caution">
    <text evidence="1">The sequence shown here is derived from an EMBL/GenBank/DDBJ whole genome shotgun (WGS) entry which is preliminary data.</text>
</comment>
<keyword evidence="2" id="KW-1185">Reference proteome</keyword>
<proteinExistence type="predicted"/>
<dbReference type="Proteomes" id="UP000186922">
    <property type="component" value="Unassembled WGS sequence"/>
</dbReference>
<gene>
    <name evidence="1" type="primary">RvY_03029-1</name>
    <name evidence="1" type="synonym">RvY_03029.1</name>
    <name evidence="1" type="ORF">RvY_03029</name>
</gene>
<dbReference type="AlphaFoldDB" id="A0A1D1UQ50"/>
<name>A0A1D1UQ50_RAMVA</name>
<sequence>MGIRLNVSQTSRLIQTLDATTLAYRSLTIEQHTYSWGSGKGDCHDPEALPCSCRKLADQLDQAKQLFDHRDNPPINRNERWQRQLCFLRHNPKSHDID</sequence>
<organism evidence="1 2">
    <name type="scientific">Ramazzottius varieornatus</name>
    <name type="common">Water bear</name>
    <name type="synonym">Tardigrade</name>
    <dbReference type="NCBI Taxonomy" id="947166"/>
    <lineage>
        <taxon>Eukaryota</taxon>
        <taxon>Metazoa</taxon>
        <taxon>Ecdysozoa</taxon>
        <taxon>Tardigrada</taxon>
        <taxon>Eutardigrada</taxon>
        <taxon>Parachela</taxon>
        <taxon>Hypsibioidea</taxon>
        <taxon>Ramazzottiidae</taxon>
        <taxon>Ramazzottius</taxon>
    </lineage>
</organism>